<gene>
    <name evidence="6" type="ORF">FH972_015020</name>
</gene>
<dbReference type="Proteomes" id="UP000327013">
    <property type="component" value="Chromosome 6"/>
</dbReference>
<feature type="region of interest" description="Disordered" evidence="4">
    <location>
        <begin position="59"/>
        <end position="86"/>
    </location>
</feature>
<dbReference type="PROSITE" id="PS50222">
    <property type="entry name" value="EF_HAND_2"/>
    <property type="match status" value="4"/>
</dbReference>
<dbReference type="Pfam" id="PF13499">
    <property type="entry name" value="EF-hand_7"/>
    <property type="match status" value="2"/>
</dbReference>
<dbReference type="InterPro" id="IPR002048">
    <property type="entry name" value="EF_hand_dom"/>
</dbReference>
<dbReference type="PROSITE" id="PS00018">
    <property type="entry name" value="EF_HAND_1"/>
    <property type="match status" value="4"/>
</dbReference>
<accession>A0A5N6RCI4</accession>
<dbReference type="Gene3D" id="1.10.238.10">
    <property type="entry name" value="EF-hand"/>
    <property type="match status" value="2"/>
</dbReference>
<feature type="domain" description="EF-hand" evidence="5">
    <location>
        <begin position="163"/>
        <end position="198"/>
    </location>
</feature>
<dbReference type="OrthoDB" id="26525at2759"/>
<dbReference type="GO" id="GO:0005509">
    <property type="term" value="F:calcium ion binding"/>
    <property type="evidence" value="ECO:0007669"/>
    <property type="project" value="InterPro"/>
</dbReference>
<evidence type="ECO:0000259" key="5">
    <source>
        <dbReference type="PROSITE" id="PS50222"/>
    </source>
</evidence>
<dbReference type="CDD" id="cd00051">
    <property type="entry name" value="EFh"/>
    <property type="match status" value="2"/>
</dbReference>
<evidence type="ECO:0000256" key="2">
    <source>
        <dbReference type="ARBA" id="ARBA00022737"/>
    </source>
</evidence>
<keyword evidence="3" id="KW-0106">Calcium</keyword>
<dbReference type="InterPro" id="IPR039647">
    <property type="entry name" value="EF_hand_pair_protein_CML-like"/>
</dbReference>
<sequence length="239" mass="26896">MIPLPTNRSHWDSPSLSWLFRFPRFPISHFIFSPNKLIKFLFSIQIMNLKSVFRRRKKKSDSSSGSSLASTMITTNPIPSRSQSQNSKAEFVAELEQVFRRFDVNGDGKISSSELGSILGSLGNPATEEELDKMIREVDADGDGHIDLQEFVELNTKDVDSDEALENLKDAFSVYDIDGNGLISAEELHEVLKSLNDDCSLAECRKMISGVDRNGDGMINFEEFKVMMMKGSRLDLMDQ</sequence>
<feature type="domain" description="EF-hand" evidence="5">
    <location>
        <begin position="126"/>
        <end position="161"/>
    </location>
</feature>
<dbReference type="SMART" id="SM00054">
    <property type="entry name" value="EFh"/>
    <property type="match status" value="4"/>
</dbReference>
<organism evidence="6 7">
    <name type="scientific">Carpinus fangiana</name>
    <dbReference type="NCBI Taxonomy" id="176857"/>
    <lineage>
        <taxon>Eukaryota</taxon>
        <taxon>Viridiplantae</taxon>
        <taxon>Streptophyta</taxon>
        <taxon>Embryophyta</taxon>
        <taxon>Tracheophyta</taxon>
        <taxon>Spermatophyta</taxon>
        <taxon>Magnoliopsida</taxon>
        <taxon>eudicotyledons</taxon>
        <taxon>Gunneridae</taxon>
        <taxon>Pentapetalae</taxon>
        <taxon>rosids</taxon>
        <taxon>fabids</taxon>
        <taxon>Fagales</taxon>
        <taxon>Betulaceae</taxon>
        <taxon>Carpinus</taxon>
    </lineage>
</organism>
<evidence type="ECO:0000256" key="1">
    <source>
        <dbReference type="ARBA" id="ARBA00022723"/>
    </source>
</evidence>
<evidence type="ECO:0000313" key="7">
    <source>
        <dbReference type="Proteomes" id="UP000327013"/>
    </source>
</evidence>
<dbReference type="EMBL" id="CM017326">
    <property type="protein sequence ID" value="KAE8076364.1"/>
    <property type="molecule type" value="Genomic_DNA"/>
</dbReference>
<name>A0A5N6RCI4_9ROSI</name>
<feature type="domain" description="EF-hand" evidence="5">
    <location>
        <begin position="199"/>
        <end position="234"/>
    </location>
</feature>
<keyword evidence="2" id="KW-0677">Repeat</keyword>
<dbReference type="InterPro" id="IPR018247">
    <property type="entry name" value="EF_Hand_1_Ca_BS"/>
</dbReference>
<dbReference type="AlphaFoldDB" id="A0A5N6RCI4"/>
<dbReference type="FunFam" id="1.10.238.10:FF:000001">
    <property type="entry name" value="Calmodulin 1"/>
    <property type="match status" value="1"/>
</dbReference>
<feature type="compositionally biased region" description="Polar residues" evidence="4">
    <location>
        <begin position="71"/>
        <end position="86"/>
    </location>
</feature>
<dbReference type="SUPFAM" id="SSF47473">
    <property type="entry name" value="EF-hand"/>
    <property type="match status" value="1"/>
</dbReference>
<evidence type="ECO:0000313" key="6">
    <source>
        <dbReference type="EMBL" id="KAE8076364.1"/>
    </source>
</evidence>
<reference evidence="6 7" key="1">
    <citation type="submission" date="2019-06" db="EMBL/GenBank/DDBJ databases">
        <title>A chromosomal-level reference genome of Carpinus fangiana (Coryloideae, Betulaceae).</title>
        <authorList>
            <person name="Yang X."/>
            <person name="Wang Z."/>
            <person name="Zhang L."/>
            <person name="Hao G."/>
            <person name="Liu J."/>
            <person name="Yang Y."/>
        </authorList>
    </citation>
    <scope>NUCLEOTIDE SEQUENCE [LARGE SCALE GENOMIC DNA]</scope>
    <source>
        <strain evidence="6">Cfa_2016G</strain>
        <tissue evidence="6">Leaf</tissue>
    </source>
</reference>
<evidence type="ECO:0000256" key="4">
    <source>
        <dbReference type="SAM" id="MobiDB-lite"/>
    </source>
</evidence>
<dbReference type="PANTHER" id="PTHR10891">
    <property type="entry name" value="EF-HAND CALCIUM-BINDING DOMAIN CONTAINING PROTEIN"/>
    <property type="match status" value="1"/>
</dbReference>
<keyword evidence="7" id="KW-1185">Reference proteome</keyword>
<dbReference type="InterPro" id="IPR011992">
    <property type="entry name" value="EF-hand-dom_pair"/>
</dbReference>
<keyword evidence="1" id="KW-0479">Metal-binding</keyword>
<proteinExistence type="predicted"/>
<protein>
    <recommendedName>
        <fullName evidence="5">EF-hand domain-containing protein</fullName>
    </recommendedName>
</protein>
<feature type="domain" description="EF-hand" evidence="5">
    <location>
        <begin position="90"/>
        <end position="125"/>
    </location>
</feature>
<evidence type="ECO:0000256" key="3">
    <source>
        <dbReference type="ARBA" id="ARBA00022837"/>
    </source>
</evidence>